<protein>
    <submittedName>
        <fullName evidence="3">Restriction endonuclease PLD domain-containing protein</fullName>
        <ecNumber evidence="3">3.1.21.-</ecNumber>
    </submittedName>
</protein>
<dbReference type="EC" id="3.1.21.-" evidence="3"/>
<dbReference type="RefSeq" id="WP_407142200.1">
    <property type="nucleotide sequence ID" value="NZ_JBGQQI010000039.1"/>
</dbReference>
<evidence type="ECO:0000313" key="3">
    <source>
        <dbReference type="EMBL" id="MFL2102022.1"/>
    </source>
</evidence>
<dbReference type="GO" id="GO:0004519">
    <property type="term" value="F:endonuclease activity"/>
    <property type="evidence" value="ECO:0007669"/>
    <property type="project" value="UniProtKB-KW"/>
</dbReference>
<dbReference type="Proteomes" id="UP001625374">
    <property type="component" value="Unassembled WGS sequence"/>
</dbReference>
<dbReference type="GO" id="GO:0016787">
    <property type="term" value="F:hydrolase activity"/>
    <property type="evidence" value="ECO:0007669"/>
    <property type="project" value="UniProtKB-KW"/>
</dbReference>
<proteinExistence type="predicted"/>
<dbReference type="CDD" id="cd09117">
    <property type="entry name" value="PLDc_Bfil_DEXD_like"/>
    <property type="match status" value="1"/>
</dbReference>
<reference evidence="3 4" key="1">
    <citation type="submission" date="2024-08" db="EMBL/GenBank/DDBJ databases">
        <authorList>
            <person name="Arias E."/>
        </authorList>
    </citation>
    <scope>NUCLEOTIDE SEQUENCE [LARGE SCALE GENOMIC DNA]</scope>
    <source>
        <strain evidence="3 4">FAM 24106</strain>
    </source>
</reference>
<evidence type="ECO:0000313" key="4">
    <source>
        <dbReference type="Proteomes" id="UP001625374"/>
    </source>
</evidence>
<feature type="domain" description="Restriction endonuclease type II NgoFVII N-terminal" evidence="1">
    <location>
        <begin position="5"/>
        <end position="138"/>
    </location>
</feature>
<evidence type="ECO:0000259" key="1">
    <source>
        <dbReference type="Pfam" id="PF09565"/>
    </source>
</evidence>
<dbReference type="InterPro" id="IPR048923">
    <property type="entry name" value="RE_NgoFVII_C"/>
</dbReference>
<sequence>MIKDNLYKNIIAENASVANMLKIISGYGSAKFTERVLKEFPDLKIELFLGMTMDGVSIINHRHFLSLIESYPNRLNVYYQVENPNTHIKLYSWYYKTYNLINFAGSANFTENGFISNRELLVPCNGDIEQLFLKQFEISMDCQNSKINEYIKFYNDEIIVEETDETQINTQKTINSEENKSIITASNYRDKYFLNYYLRKKNEVINEFKVPVLLKTETSPDTTGINAWNRKKQLPYLKQSPNYPFSKFFPLDKTVTFFTDDGRKIEGVVRGSKDRQLEFEHNIYEYISNRIGLYEKRPINFKDLLDYGRSYITLSKITDHEYLLDFSKPAAKYFV</sequence>
<keyword evidence="3" id="KW-0378">Hydrolase</keyword>
<keyword evidence="3" id="KW-0540">Nuclease</keyword>
<keyword evidence="4" id="KW-1185">Reference proteome</keyword>
<dbReference type="Gene3D" id="3.30.870.10">
    <property type="entry name" value="Endonuclease Chain A"/>
    <property type="match status" value="1"/>
</dbReference>
<gene>
    <name evidence="3" type="ORF">ACEN37_02030</name>
</gene>
<dbReference type="InterPro" id="IPR019065">
    <property type="entry name" value="RE_NgoFVII_N"/>
</dbReference>
<evidence type="ECO:0000259" key="2">
    <source>
        <dbReference type="Pfam" id="PF20731"/>
    </source>
</evidence>
<dbReference type="Pfam" id="PF20731">
    <property type="entry name" value="RE_NgoFVII_C"/>
    <property type="match status" value="1"/>
</dbReference>
<comment type="caution">
    <text evidence="3">The sequence shown here is derived from an EMBL/GenBank/DDBJ whole genome shotgun (WGS) entry which is preliminary data.</text>
</comment>
<accession>A0ABW8UL17</accession>
<feature type="domain" description="Restriction endonuclease type II NgoFVII C-terminal B3-like DNA-binding" evidence="2">
    <location>
        <begin position="206"/>
        <end position="317"/>
    </location>
</feature>
<dbReference type="Pfam" id="PF09565">
    <property type="entry name" value="RE_NgoFVII"/>
    <property type="match status" value="1"/>
</dbReference>
<keyword evidence="3" id="KW-0255">Endonuclease</keyword>
<name>A0ABW8UL17_9LACT</name>
<dbReference type="EMBL" id="JBGQQK010000003">
    <property type="protein sequence ID" value="MFL2102022.1"/>
    <property type="molecule type" value="Genomic_DNA"/>
</dbReference>
<organism evidence="3 4">
    <name type="scientific">Marinilactibacillus psychrotolerans</name>
    <dbReference type="NCBI Taxonomy" id="191770"/>
    <lineage>
        <taxon>Bacteria</taxon>
        <taxon>Bacillati</taxon>
        <taxon>Bacillota</taxon>
        <taxon>Bacilli</taxon>
        <taxon>Lactobacillales</taxon>
        <taxon>Carnobacteriaceae</taxon>
        <taxon>Marinilactibacillus</taxon>
    </lineage>
</organism>